<feature type="domain" description="Pyruvate carboxyltransferase" evidence="12">
    <location>
        <begin position="32"/>
        <end position="313"/>
    </location>
</feature>
<dbReference type="Gene3D" id="3.20.20.70">
    <property type="entry name" value="Aldolase class I"/>
    <property type="match status" value="1"/>
</dbReference>
<dbReference type="NCBIfam" id="TIGR00970">
    <property type="entry name" value="leuA_yeast"/>
    <property type="match status" value="1"/>
</dbReference>
<dbReference type="GO" id="GO:0046872">
    <property type="term" value="F:metal ion binding"/>
    <property type="evidence" value="ECO:0007669"/>
    <property type="project" value="UniProtKB-KW"/>
</dbReference>
<keyword evidence="7" id="KW-0028">Amino-acid biosynthesis</keyword>
<dbReference type="PANTHER" id="PTHR46911">
    <property type="match status" value="1"/>
</dbReference>
<dbReference type="SUPFAM" id="SSF89000">
    <property type="entry name" value="post-HMGL domain-like"/>
    <property type="match status" value="1"/>
</dbReference>
<comment type="cofactor">
    <cofactor evidence="2">
        <name>a divalent metal cation</name>
        <dbReference type="ChEBI" id="CHEBI:60240"/>
    </cofactor>
</comment>
<accession>A0A0P1BLK2</accession>
<dbReference type="InterPro" id="IPR002034">
    <property type="entry name" value="AIPM/Hcit_synth_CS"/>
</dbReference>
<dbReference type="GO" id="GO:0009098">
    <property type="term" value="P:L-leucine biosynthetic process"/>
    <property type="evidence" value="ECO:0007669"/>
    <property type="project" value="UniProtKB-KW"/>
</dbReference>
<dbReference type="NCBIfam" id="NF002991">
    <property type="entry name" value="PRK03739.1"/>
    <property type="match status" value="1"/>
</dbReference>
<dbReference type="EMBL" id="CCYA01000318">
    <property type="protein sequence ID" value="CEH16573.1"/>
    <property type="molecule type" value="Genomic_DNA"/>
</dbReference>
<dbReference type="CDD" id="cd07942">
    <property type="entry name" value="DRE_TIM_LeuA"/>
    <property type="match status" value="1"/>
</dbReference>
<organism evidence="13 14">
    <name type="scientific">Ceraceosorus bombacis</name>
    <dbReference type="NCBI Taxonomy" id="401625"/>
    <lineage>
        <taxon>Eukaryota</taxon>
        <taxon>Fungi</taxon>
        <taxon>Dikarya</taxon>
        <taxon>Basidiomycota</taxon>
        <taxon>Ustilaginomycotina</taxon>
        <taxon>Exobasidiomycetes</taxon>
        <taxon>Ceraceosorales</taxon>
        <taxon>Ceraceosoraceae</taxon>
        <taxon>Ceraceosorus</taxon>
    </lineage>
</organism>
<dbReference type="InterPro" id="IPR036230">
    <property type="entry name" value="LeuA_allosteric_dom_sf"/>
</dbReference>
<feature type="compositionally biased region" description="Polar residues" evidence="11">
    <location>
        <begin position="480"/>
        <end position="490"/>
    </location>
</feature>
<evidence type="ECO:0000256" key="3">
    <source>
        <dbReference type="ARBA" id="ARBA00004689"/>
    </source>
</evidence>
<dbReference type="Gene3D" id="3.30.160.270">
    <property type="match status" value="1"/>
</dbReference>
<dbReference type="PANTHER" id="PTHR46911:SF1">
    <property type="entry name" value="2-ISOPROPYLMALATE SYNTHASE"/>
    <property type="match status" value="1"/>
</dbReference>
<dbReference type="InterPro" id="IPR013785">
    <property type="entry name" value="Aldolase_TIM"/>
</dbReference>
<dbReference type="PROSITE" id="PS50991">
    <property type="entry name" value="PYR_CT"/>
    <property type="match status" value="1"/>
</dbReference>
<evidence type="ECO:0000256" key="6">
    <source>
        <dbReference type="ARBA" id="ARBA00022430"/>
    </source>
</evidence>
<dbReference type="InterPro" id="IPR000891">
    <property type="entry name" value="PYR_CT"/>
</dbReference>
<dbReference type="Pfam" id="PF00682">
    <property type="entry name" value="HMGL-like"/>
    <property type="match status" value="1"/>
</dbReference>
<evidence type="ECO:0000256" key="4">
    <source>
        <dbReference type="ARBA" id="ARBA00009767"/>
    </source>
</evidence>
<keyword evidence="14" id="KW-1185">Reference proteome</keyword>
<dbReference type="SUPFAM" id="SSF110921">
    <property type="entry name" value="2-isopropylmalate synthase LeuA, allosteric (dimerisation) domain"/>
    <property type="match status" value="1"/>
</dbReference>
<dbReference type="GO" id="GO:0005739">
    <property type="term" value="C:mitochondrion"/>
    <property type="evidence" value="ECO:0007669"/>
    <property type="project" value="TreeGrafter"/>
</dbReference>
<dbReference type="Pfam" id="PF08502">
    <property type="entry name" value="LeuA_dimer"/>
    <property type="match status" value="1"/>
</dbReference>
<feature type="region of interest" description="Disordered" evidence="11">
    <location>
        <begin position="549"/>
        <end position="574"/>
    </location>
</feature>
<keyword evidence="9" id="KW-0479">Metal-binding</keyword>
<keyword evidence="8" id="KW-0808">Transferase</keyword>
<dbReference type="HAMAP" id="MF_00572">
    <property type="entry name" value="LeuA_type2"/>
    <property type="match status" value="1"/>
</dbReference>
<reference evidence="13 14" key="1">
    <citation type="submission" date="2014-09" db="EMBL/GenBank/DDBJ databases">
        <authorList>
            <person name="Magalhaes I.L.F."/>
            <person name="Oliveira U."/>
            <person name="Santos F.R."/>
            <person name="Vidigal T.H.D.A."/>
            <person name="Brescovit A.D."/>
            <person name="Santos A.J."/>
        </authorList>
    </citation>
    <scope>NUCLEOTIDE SEQUENCE [LARGE SCALE GENOMIC DNA]</scope>
</reference>
<evidence type="ECO:0000256" key="8">
    <source>
        <dbReference type="ARBA" id="ARBA00022679"/>
    </source>
</evidence>
<dbReference type="EC" id="2.3.3.13" evidence="5"/>
<evidence type="ECO:0000256" key="5">
    <source>
        <dbReference type="ARBA" id="ARBA00012973"/>
    </source>
</evidence>
<dbReference type="InterPro" id="IPR054692">
    <property type="entry name" value="LeuA-like_post-cat"/>
</dbReference>
<evidence type="ECO:0000313" key="13">
    <source>
        <dbReference type="EMBL" id="CEH16573.1"/>
    </source>
</evidence>
<evidence type="ECO:0000259" key="12">
    <source>
        <dbReference type="PROSITE" id="PS50991"/>
    </source>
</evidence>
<evidence type="ECO:0000256" key="1">
    <source>
        <dbReference type="ARBA" id="ARBA00000064"/>
    </source>
</evidence>
<dbReference type="GO" id="GO:0003852">
    <property type="term" value="F:2-isopropylmalate synthase activity"/>
    <property type="evidence" value="ECO:0007669"/>
    <property type="project" value="UniProtKB-EC"/>
</dbReference>
<comment type="catalytic activity">
    <reaction evidence="1">
        <text>3-methyl-2-oxobutanoate + acetyl-CoA + H2O = (2S)-2-isopropylmalate + CoA + H(+)</text>
        <dbReference type="Rhea" id="RHEA:21524"/>
        <dbReference type="ChEBI" id="CHEBI:1178"/>
        <dbReference type="ChEBI" id="CHEBI:11851"/>
        <dbReference type="ChEBI" id="CHEBI:15377"/>
        <dbReference type="ChEBI" id="CHEBI:15378"/>
        <dbReference type="ChEBI" id="CHEBI:57287"/>
        <dbReference type="ChEBI" id="CHEBI:57288"/>
        <dbReference type="EC" id="2.3.3.13"/>
    </reaction>
</comment>
<evidence type="ECO:0000313" key="14">
    <source>
        <dbReference type="Proteomes" id="UP000054845"/>
    </source>
</evidence>
<keyword evidence="10" id="KW-0100">Branched-chain amino acid biosynthesis</keyword>
<protein>
    <recommendedName>
        <fullName evidence="5">2-isopropylmalate synthase</fullName>
        <ecNumber evidence="5">2.3.3.13</ecNumber>
    </recommendedName>
</protein>
<dbReference type="InterPro" id="IPR039371">
    <property type="entry name" value="LeuA_N_DRE-TIM"/>
</dbReference>
<dbReference type="Proteomes" id="UP000054845">
    <property type="component" value="Unassembled WGS sequence"/>
</dbReference>
<evidence type="ECO:0000256" key="7">
    <source>
        <dbReference type="ARBA" id="ARBA00022605"/>
    </source>
</evidence>
<dbReference type="FunFam" id="3.20.20.70:FF:000045">
    <property type="entry name" value="2-isopropylmalate synthase"/>
    <property type="match status" value="1"/>
</dbReference>
<comment type="similarity">
    <text evidence="4">Belongs to the alpha-IPM synthase/homocitrate synthase family. LeuA type 2 subfamily.</text>
</comment>
<dbReference type="SMART" id="SM00917">
    <property type="entry name" value="LeuA_dimer"/>
    <property type="match status" value="1"/>
</dbReference>
<dbReference type="PROSITE" id="PS00815">
    <property type="entry name" value="AIPM_HOMOCIT_SYNTH_1"/>
    <property type="match status" value="1"/>
</dbReference>
<dbReference type="Pfam" id="PF22615">
    <property type="entry name" value="IPMS_D2"/>
    <property type="match status" value="1"/>
</dbReference>
<feature type="region of interest" description="Disordered" evidence="11">
    <location>
        <begin position="476"/>
        <end position="495"/>
    </location>
</feature>
<dbReference type="AlphaFoldDB" id="A0A0P1BLK2"/>
<proteinExistence type="inferred from homology"/>
<sequence>MPGMNPGARYVPYKPLDLPNRSWPSKVQRTSPIWTSVDLRDGNQALINPMSQEQKLEFFKKLVDVGFQEIEVAFPSASDTDFGFVRNIIEQGLIPDDVFIQVLTPAREELIRRTFESIKGAKNVILHMYNATSPLFRDVVFGNSREKTIDLAVKHTKIVRELVDEYSKPENGGTNFKYEYSPETFTQTEMDFAVEICEAVRNAWGKASKQEPIIFNLPATVEIGPPNHYADQIEWFCTHVTKREEIIISLHPHNDRGCAVAATELGLLAGGDRVEGCLLGNGERTGNVDIVTLALNLFCQGVQPGPLDLSDLQSVIDTVSGCNDIPVHPRHPYAGELVFTAFSGSHQDAIKKGFAAQDARKIKGDPSWNIPYLPIDPADLGMTYEAIIRVNSQSGKGGIAYLVAQALGLDLPRRMQVAFYQVIQQVADRTGKEMSSDDITRAFTQTYHVPSITTGRNEGRLTLRQFKLEDDVAPELNGDDNLSPSSSQVLDPSYGAQTPRYRRFTGVVLRDGKPHNVSGKGNGPLSAILDALESAFGIRANIREYSEHAVSKPGTFSTSASDPNGKRETKTRGQAASYVELVDADVEDGQGAKRAPGFWGVGIDVDITTSGLRAVVSAMSNLIQPSAVIEEATKAVDAAAAK</sequence>
<dbReference type="PROSITE" id="PS00816">
    <property type="entry name" value="AIPM_HOMOCIT_SYNTH_2"/>
    <property type="match status" value="1"/>
</dbReference>
<dbReference type="InterPro" id="IPR005668">
    <property type="entry name" value="IPM_Synthase"/>
</dbReference>
<evidence type="ECO:0000256" key="2">
    <source>
        <dbReference type="ARBA" id="ARBA00001968"/>
    </source>
</evidence>
<dbReference type="STRING" id="401625.A0A0P1BLK2"/>
<comment type="pathway">
    <text evidence="3">Amino-acid biosynthesis; L-leucine biosynthesis; L-leucine from 3-methyl-2-oxobutanoate: step 1/4.</text>
</comment>
<dbReference type="OrthoDB" id="418791at2759"/>
<dbReference type="InterPro" id="IPR013709">
    <property type="entry name" value="2-isopropylmalate_synth_dimer"/>
</dbReference>
<evidence type="ECO:0000256" key="11">
    <source>
        <dbReference type="SAM" id="MobiDB-lite"/>
    </source>
</evidence>
<evidence type="ECO:0000256" key="9">
    <source>
        <dbReference type="ARBA" id="ARBA00022723"/>
    </source>
</evidence>
<dbReference type="SUPFAM" id="SSF51569">
    <property type="entry name" value="Aldolase"/>
    <property type="match status" value="1"/>
</dbReference>
<evidence type="ECO:0000256" key="10">
    <source>
        <dbReference type="ARBA" id="ARBA00023304"/>
    </source>
</evidence>
<name>A0A0P1BLK2_9BASI</name>
<keyword evidence="6" id="KW-0432">Leucine biosynthesis</keyword>